<evidence type="ECO:0000256" key="3">
    <source>
        <dbReference type="ARBA" id="ARBA00022478"/>
    </source>
</evidence>
<keyword evidence="4" id="KW-0597">Phosphoprotein</keyword>
<evidence type="ECO:0000313" key="12">
    <source>
        <dbReference type="Proteomes" id="UP000183365"/>
    </source>
</evidence>
<feature type="compositionally biased region" description="Low complexity" evidence="8">
    <location>
        <begin position="262"/>
        <end position="279"/>
    </location>
</feature>
<dbReference type="Gene3D" id="2.40.50.140">
    <property type="entry name" value="Nucleic acid-binding proteins"/>
    <property type="match status" value="1"/>
</dbReference>
<dbReference type="Pfam" id="PF03876">
    <property type="entry name" value="SHS2_Rpb7-N"/>
    <property type="match status" value="1"/>
</dbReference>
<proteinExistence type="inferred from homology"/>
<dbReference type="GO" id="GO:0006361">
    <property type="term" value="P:transcription initiation at RNA polymerase I promoter"/>
    <property type="evidence" value="ECO:0007669"/>
    <property type="project" value="EnsemblFungi"/>
</dbReference>
<dbReference type="GO" id="GO:0003899">
    <property type="term" value="F:DNA-directed RNA polymerase activity"/>
    <property type="evidence" value="ECO:0007669"/>
    <property type="project" value="EnsemblFungi"/>
</dbReference>
<dbReference type="Pfam" id="PF17875">
    <property type="entry name" value="RPA43_OB"/>
    <property type="match status" value="1"/>
</dbReference>
<comment type="subcellular location">
    <subcellularLocation>
        <location evidence="1">Nucleus</location>
        <location evidence="1">Nucleolus</location>
    </subcellularLocation>
</comment>
<evidence type="ECO:0000259" key="9">
    <source>
        <dbReference type="Pfam" id="PF03876"/>
    </source>
</evidence>
<keyword evidence="3 7" id="KW-0240">DNA-directed RNA polymerase</keyword>
<evidence type="ECO:0000256" key="1">
    <source>
        <dbReference type="ARBA" id="ARBA00004604"/>
    </source>
</evidence>
<dbReference type="InterPro" id="IPR041178">
    <property type="entry name" value="RPA43_OB"/>
</dbReference>
<dbReference type="InterPro" id="IPR012340">
    <property type="entry name" value="NA-bd_OB-fold"/>
</dbReference>
<sequence length="286" mass="33031">MISKRSLDLTSFSNDELKAYKYIQNINKKFKINNHSKDLFYSIKTKLYLSLAPMYINNPIEGIINQHLNHKIMKYDSNINAIIIGFKNIKIQEDLLKLNFESPFVFLYCYVDFIVWNPKRNDVIKGYPFIQSESHIGFLIHDLFNCYIKLQDIPETWKFIYNEDSSNDNIGYWVDHNEEPINGKKINIKVKQLKTSGKMVSIEGSLIFDDNSLSNDNVNNLTIVSNKKIVFDDEVSKTNQDAHKDLSLSKMENNDGNEIIYENSKSESSNNNSDSSSSSEESDSSD</sequence>
<feature type="region of interest" description="Disordered" evidence="8">
    <location>
        <begin position="242"/>
        <end position="286"/>
    </location>
</feature>
<gene>
    <name evidence="11" type="ORF">HGUI_00167</name>
</gene>
<dbReference type="Gene3D" id="3.30.1490.120">
    <property type="entry name" value="RNA polymerase Rpb7-like, N-terminal domain"/>
    <property type="match status" value="1"/>
</dbReference>
<evidence type="ECO:0000256" key="6">
    <source>
        <dbReference type="ARBA" id="ARBA00023242"/>
    </source>
</evidence>
<dbReference type="InterPro" id="IPR005576">
    <property type="entry name" value="Rpb7-like_N"/>
</dbReference>
<evidence type="ECO:0000256" key="2">
    <source>
        <dbReference type="ARBA" id="ARBA00005930"/>
    </source>
</evidence>
<name>A0A1L0CT91_9ASCO</name>
<accession>A0A1L0CT91</accession>
<keyword evidence="12" id="KW-1185">Reference proteome</keyword>
<keyword evidence="5 7" id="KW-0804">Transcription</keyword>
<dbReference type="PANTHER" id="PTHR12709">
    <property type="entry name" value="DNA-DIRECTED RNA POLYMERASE II, III"/>
    <property type="match status" value="1"/>
</dbReference>
<feature type="domain" description="RNA polymerase Rpb7-like N-terminal" evidence="9">
    <location>
        <begin position="46"/>
        <end position="94"/>
    </location>
</feature>
<protein>
    <recommendedName>
        <fullName evidence="7">DNA-directed RNA polymerase subunit</fullName>
    </recommendedName>
</protein>
<dbReference type="OrthoDB" id="10250504at2759"/>
<comment type="function">
    <text evidence="7">DNA-dependent RNA polymerase which catalyzes the transcription of DNA into RNA using the four ribonucleoside triphosphates as substrates.</text>
</comment>
<evidence type="ECO:0000256" key="4">
    <source>
        <dbReference type="ARBA" id="ARBA00022553"/>
    </source>
</evidence>
<dbReference type="EMBL" id="FQNF01000002">
    <property type="protein sequence ID" value="SGZ37967.1"/>
    <property type="molecule type" value="Genomic_DNA"/>
</dbReference>
<evidence type="ECO:0000256" key="8">
    <source>
        <dbReference type="SAM" id="MobiDB-lite"/>
    </source>
</evidence>
<reference evidence="12" key="1">
    <citation type="submission" date="2016-11" db="EMBL/GenBank/DDBJ databases">
        <authorList>
            <person name="Guldener U."/>
        </authorList>
    </citation>
    <scope>NUCLEOTIDE SEQUENCE [LARGE SCALE GENOMIC DNA]</scope>
</reference>
<dbReference type="Proteomes" id="UP000183365">
    <property type="component" value="Unassembled WGS sequence"/>
</dbReference>
<dbReference type="GO" id="GO:0006362">
    <property type="term" value="P:transcription elongation by RNA polymerase I"/>
    <property type="evidence" value="ECO:0007669"/>
    <property type="project" value="EnsemblFungi"/>
</dbReference>
<evidence type="ECO:0000313" key="11">
    <source>
        <dbReference type="EMBL" id="SGZ37967.1"/>
    </source>
</evidence>
<comment type="similarity">
    <text evidence="2">Belongs to the eukaryotic RPA43 RNA polymerase subunit family.</text>
</comment>
<evidence type="ECO:0000256" key="7">
    <source>
        <dbReference type="RuleBase" id="RU369086"/>
    </source>
</evidence>
<dbReference type="Gene3D" id="6.10.140.1770">
    <property type="match status" value="1"/>
</dbReference>
<dbReference type="GO" id="GO:0055029">
    <property type="term" value="C:nuclear DNA-directed RNA polymerase complex"/>
    <property type="evidence" value="ECO:0007669"/>
    <property type="project" value="UniProtKB-ARBA"/>
</dbReference>
<keyword evidence="6 7" id="KW-0539">Nucleus</keyword>
<evidence type="ECO:0000259" key="10">
    <source>
        <dbReference type="Pfam" id="PF17875"/>
    </source>
</evidence>
<dbReference type="GO" id="GO:0006363">
    <property type="term" value="P:termination of RNA polymerase I transcription"/>
    <property type="evidence" value="ECO:0007669"/>
    <property type="project" value="EnsemblFungi"/>
</dbReference>
<organism evidence="11 12">
    <name type="scientific">Hanseniaspora guilliermondii</name>
    <dbReference type="NCBI Taxonomy" id="56406"/>
    <lineage>
        <taxon>Eukaryota</taxon>
        <taxon>Fungi</taxon>
        <taxon>Dikarya</taxon>
        <taxon>Ascomycota</taxon>
        <taxon>Saccharomycotina</taxon>
        <taxon>Saccharomycetes</taxon>
        <taxon>Saccharomycodales</taxon>
        <taxon>Saccharomycodaceae</taxon>
        <taxon>Hanseniaspora</taxon>
    </lineage>
</organism>
<dbReference type="PANTHER" id="PTHR12709:SF5">
    <property type="entry name" value="DNA-DIRECTED RNA POLYMERASE I SUBUNIT RPA43"/>
    <property type="match status" value="1"/>
</dbReference>
<dbReference type="VEuPathDB" id="FungiDB:HGUI_00167"/>
<dbReference type="GO" id="GO:0005736">
    <property type="term" value="C:RNA polymerase I complex"/>
    <property type="evidence" value="ECO:0007669"/>
    <property type="project" value="EnsemblFungi"/>
</dbReference>
<dbReference type="AlphaFoldDB" id="A0A1L0CT91"/>
<feature type="domain" description="RPA43 OB" evidence="10">
    <location>
        <begin position="118"/>
        <end position="207"/>
    </location>
</feature>
<dbReference type="InterPro" id="IPR036898">
    <property type="entry name" value="RNA_pol_Rpb7-like_N_sf"/>
</dbReference>
<dbReference type="InterPro" id="IPR045113">
    <property type="entry name" value="Rpb7-like"/>
</dbReference>
<evidence type="ECO:0000256" key="5">
    <source>
        <dbReference type="ARBA" id="ARBA00023163"/>
    </source>
</evidence>